<reference evidence="1 2" key="1">
    <citation type="journal article" date="2013" name="Genome Announc.">
        <title>Genome Sequence of Naphthalene-Degrading Soil Bacterium Pseudomonas putida CSV86.</title>
        <authorList>
            <person name="Phale P.S."/>
            <person name="Paliwal V."/>
            <person name="Raju S.C."/>
            <person name="Modak A."/>
            <person name="Purohit H.J."/>
        </authorList>
    </citation>
    <scope>NUCLEOTIDE SEQUENCE [LARGE SCALE GENOMIC DNA]</scope>
    <source>
        <strain evidence="1 2">CSV86</strain>
    </source>
</reference>
<organism evidence="1 2">
    <name type="scientific">Pseudomonas bharatica CSV86</name>
    <dbReference type="NCBI Taxonomy" id="1005395"/>
    <lineage>
        <taxon>Bacteria</taxon>
        <taxon>Pseudomonadati</taxon>
        <taxon>Pseudomonadota</taxon>
        <taxon>Gammaproteobacteria</taxon>
        <taxon>Pseudomonadales</taxon>
        <taxon>Pseudomonadaceae</taxon>
        <taxon>Pseudomonas</taxon>
        <taxon>Pseudomonas bharatica</taxon>
    </lineage>
</organism>
<dbReference type="InterPro" id="IPR052189">
    <property type="entry name" value="L-asp_N-monooxygenase_NS-form"/>
</dbReference>
<evidence type="ECO:0000313" key="2">
    <source>
        <dbReference type="Proteomes" id="UP000010448"/>
    </source>
</evidence>
<name>L1LSQ3_9PSED</name>
<dbReference type="EMBL" id="AMWJ02000001">
    <property type="protein sequence ID" value="NNJ15228.1"/>
    <property type="molecule type" value="Genomic_DNA"/>
</dbReference>
<dbReference type="InterPro" id="IPR038732">
    <property type="entry name" value="HpyO/CreE_NAD-binding"/>
</dbReference>
<dbReference type="eggNOG" id="COG4529">
    <property type="taxonomic scope" value="Bacteria"/>
</dbReference>
<dbReference type="Gene3D" id="3.50.50.60">
    <property type="entry name" value="FAD/NAD(P)-binding domain"/>
    <property type="match status" value="1"/>
</dbReference>
<dbReference type="Proteomes" id="UP000010448">
    <property type="component" value="Unassembled WGS sequence"/>
</dbReference>
<comment type="caution">
    <text evidence="1">The sequence shown here is derived from an EMBL/GenBank/DDBJ whole genome shotgun (WGS) entry which is preliminary data.</text>
</comment>
<evidence type="ECO:0000313" key="1">
    <source>
        <dbReference type="EMBL" id="NNJ15228.1"/>
    </source>
</evidence>
<dbReference type="AlphaFoldDB" id="L1LSQ3"/>
<dbReference type="Pfam" id="PF13454">
    <property type="entry name" value="NAD_binding_9"/>
    <property type="match status" value="1"/>
</dbReference>
<dbReference type="PANTHER" id="PTHR40254:SF1">
    <property type="entry name" value="BLR0577 PROTEIN"/>
    <property type="match status" value="1"/>
</dbReference>
<dbReference type="PANTHER" id="PTHR40254">
    <property type="entry name" value="BLR0577 PROTEIN"/>
    <property type="match status" value="1"/>
</dbReference>
<dbReference type="OrthoDB" id="6309046at2"/>
<gene>
    <name evidence="1" type="ORF">CSV86_008225</name>
</gene>
<proteinExistence type="predicted"/>
<keyword evidence="2" id="KW-1185">Reference proteome</keyword>
<accession>L1LSQ3</accession>
<dbReference type="SUPFAM" id="SSF51905">
    <property type="entry name" value="FAD/NAD(P)-binding domain"/>
    <property type="match status" value="1"/>
</dbReference>
<dbReference type="InterPro" id="IPR036188">
    <property type="entry name" value="FAD/NAD-bd_sf"/>
</dbReference>
<protein>
    <submittedName>
        <fullName evidence="1">Uncharacterized protein</fullName>
    </submittedName>
</protein>
<dbReference type="RefSeq" id="WP_009407075.1">
    <property type="nucleotide sequence ID" value="NZ_AMWJ02000001.1"/>
</dbReference>
<sequence>MNIALIGGGCSAVLICKALAAQADQLAGSEVVIYEQSGRFGPGIPYGQDSTIEDFILNMASFTLGTEPDVPDGFARWLQRQPGQLAEQRAGYVGRRLMGQYLMEELAAASRVLARHGVRVRTQAETVHGIDRIGEVYRVRSDASQAAFGKVILAVGHVPKRDHFAEVPGCFSNPYHDLERLKASIRPGAHVGILGSKLTAIDMALLADRLGAGHISLYSNSGRLPLVRGVVDEQQAEAPPGEPRVSSLAGFLAWFRQARNWAGEYPGLLAPMAPLQRLRAEIASAGQRRDWQIALDATKGMIDGFWTRLDSSEKRRFFRKYQGLWMSYRHPMPLHNARRIETLLAEGRLSIHRGYRSTRIAADGRILVDLGEQTLSPDCAIDATGFSGNLARLASPLIEQLLDAGIVRQHRHGGIAVAPETHEVEGQHGFYAIGPLTQGSLFYVSAIERLVVHAREIVGHLLEAQARQARLVEGGLRAGSQA</sequence>